<reference evidence="1" key="2">
    <citation type="submission" date="2020-09" db="EMBL/GenBank/DDBJ databases">
        <authorList>
            <person name="Sun Q."/>
            <person name="Ohkuma M."/>
        </authorList>
    </citation>
    <scope>NUCLEOTIDE SEQUENCE</scope>
    <source>
        <strain evidence="1">JCM 3276</strain>
    </source>
</reference>
<comment type="caution">
    <text evidence="1">The sequence shown here is derived from an EMBL/GenBank/DDBJ whole genome shotgun (WGS) entry which is preliminary data.</text>
</comment>
<accession>A0A918GIU1</accession>
<dbReference type="Proteomes" id="UP000660680">
    <property type="component" value="Unassembled WGS sequence"/>
</dbReference>
<dbReference type="EMBL" id="BMRB01000003">
    <property type="protein sequence ID" value="GGS40661.1"/>
    <property type="molecule type" value="Genomic_DNA"/>
</dbReference>
<keyword evidence="2" id="KW-1185">Reference proteome</keyword>
<dbReference type="AlphaFoldDB" id="A0A918GIU1"/>
<reference evidence="1" key="1">
    <citation type="journal article" date="2014" name="Int. J. Syst. Evol. Microbiol.">
        <title>Complete genome sequence of Corynebacterium casei LMG S-19264T (=DSM 44701T), isolated from a smear-ripened cheese.</title>
        <authorList>
            <consortium name="US DOE Joint Genome Institute (JGI-PGF)"/>
            <person name="Walter F."/>
            <person name="Albersmeier A."/>
            <person name="Kalinowski J."/>
            <person name="Ruckert C."/>
        </authorList>
    </citation>
    <scope>NUCLEOTIDE SEQUENCE</scope>
    <source>
        <strain evidence="1">JCM 3276</strain>
    </source>
</reference>
<organism evidence="1 2">
    <name type="scientific">Actinokineospora fastidiosa</name>
    <dbReference type="NCBI Taxonomy" id="1816"/>
    <lineage>
        <taxon>Bacteria</taxon>
        <taxon>Bacillati</taxon>
        <taxon>Actinomycetota</taxon>
        <taxon>Actinomycetes</taxon>
        <taxon>Pseudonocardiales</taxon>
        <taxon>Pseudonocardiaceae</taxon>
        <taxon>Actinokineospora</taxon>
    </lineage>
</organism>
<protein>
    <submittedName>
        <fullName evidence="1">Uncharacterized protein</fullName>
    </submittedName>
</protein>
<dbReference type="RefSeq" id="WP_189211963.1">
    <property type="nucleotide sequence ID" value="NZ_BMRB01000003.1"/>
</dbReference>
<sequence length="288" mass="31614">MEVRETIRALVALDARVGGDRTAARALRAFRSAPVHGRDAMAAAGELGEVTGWLLFDAGRHRLAERVNRAALRLSRRAGDRAVELLTLQNMALHAGYVGRPRAALDIIGQVLSGPLSPRLEALFRLREARARALAGDRDAPRLFARVRSRYLDGVRDDDPAWTWWIDDPELAWHEAMVHGHAGDWARAADLFHAAAELVPADQVRRRYLHLAALLGAQARAGARRDAEDTLTAVLPYYRAVGSTRTDAIVRAHAVRITGPSAVMATVCSEWAARLPSRVRRVQPSSST</sequence>
<gene>
    <name evidence="1" type="ORF">GCM10010171_38970</name>
</gene>
<evidence type="ECO:0000313" key="1">
    <source>
        <dbReference type="EMBL" id="GGS40661.1"/>
    </source>
</evidence>
<evidence type="ECO:0000313" key="2">
    <source>
        <dbReference type="Proteomes" id="UP000660680"/>
    </source>
</evidence>
<proteinExistence type="predicted"/>
<name>A0A918GIU1_9PSEU</name>